<dbReference type="InterPro" id="IPR007712">
    <property type="entry name" value="RelE/ParE_toxin"/>
</dbReference>
<protein>
    <submittedName>
        <fullName evidence="3">Type II toxin-antitoxin system RelE/ParE family toxin</fullName>
    </submittedName>
</protein>
<dbReference type="InterPro" id="IPR051803">
    <property type="entry name" value="TA_system_RelE-like_toxin"/>
</dbReference>
<comment type="similarity">
    <text evidence="1">Belongs to the RelE toxin family.</text>
</comment>
<evidence type="ECO:0000256" key="1">
    <source>
        <dbReference type="ARBA" id="ARBA00006226"/>
    </source>
</evidence>
<dbReference type="EMBL" id="JAJUWU010000004">
    <property type="protein sequence ID" value="MCE7027381.1"/>
    <property type="molecule type" value="Genomic_DNA"/>
</dbReference>
<keyword evidence="2" id="KW-1277">Toxin-antitoxin system</keyword>
<evidence type="ECO:0000313" key="4">
    <source>
        <dbReference type="Proteomes" id="UP001139035"/>
    </source>
</evidence>
<dbReference type="InterPro" id="IPR035093">
    <property type="entry name" value="RelE/ParE_toxin_dom_sf"/>
</dbReference>
<evidence type="ECO:0000313" key="3">
    <source>
        <dbReference type="EMBL" id="MCE7027381.1"/>
    </source>
</evidence>
<dbReference type="Gene3D" id="3.30.2310.20">
    <property type="entry name" value="RelE-like"/>
    <property type="match status" value="1"/>
</dbReference>
<organism evidence="3 4">
    <name type="scientific">Jiella avicenniae</name>
    <dbReference type="NCBI Taxonomy" id="2907202"/>
    <lineage>
        <taxon>Bacteria</taxon>
        <taxon>Pseudomonadati</taxon>
        <taxon>Pseudomonadota</taxon>
        <taxon>Alphaproteobacteria</taxon>
        <taxon>Hyphomicrobiales</taxon>
        <taxon>Aurantimonadaceae</taxon>
        <taxon>Jiella</taxon>
    </lineage>
</organism>
<keyword evidence="4" id="KW-1185">Reference proteome</keyword>
<name>A0A9X1P155_9HYPH</name>
<dbReference type="Pfam" id="PF05016">
    <property type="entry name" value="ParE_toxin"/>
    <property type="match status" value="1"/>
</dbReference>
<evidence type="ECO:0000256" key="2">
    <source>
        <dbReference type="ARBA" id="ARBA00022649"/>
    </source>
</evidence>
<reference evidence="3" key="1">
    <citation type="submission" date="2022-01" db="EMBL/GenBank/DDBJ databases">
        <title>Jiella avicenniae sp. nov., a novel endophytic bacterium isolated from bark of Avicennia marina.</title>
        <authorList>
            <person name="Tuo L."/>
        </authorList>
    </citation>
    <scope>NUCLEOTIDE SEQUENCE</scope>
    <source>
        <strain evidence="3">CBK1P-4</strain>
    </source>
</reference>
<accession>A0A9X1P155</accession>
<gene>
    <name evidence="3" type="ORF">LZD57_05205</name>
</gene>
<dbReference type="RefSeq" id="WP_233718210.1">
    <property type="nucleotide sequence ID" value="NZ_JAJUWU010000004.1"/>
</dbReference>
<sequence>MKVVLTDTAIADLVSIGRYIRRDNPARAETFLVELKEACRRLADMPSAYALVPGYEEHSIRRRPYGNYLIFYRAEEKTVVVLHVLNGAQDYESILFPKPE</sequence>
<dbReference type="AlphaFoldDB" id="A0A9X1P155"/>
<dbReference type="PANTHER" id="PTHR33755:SF6">
    <property type="entry name" value="PLASMID STABILIZATION SYSTEM PROTEIN"/>
    <property type="match status" value="1"/>
</dbReference>
<dbReference type="Proteomes" id="UP001139035">
    <property type="component" value="Unassembled WGS sequence"/>
</dbReference>
<proteinExistence type="inferred from homology"/>
<dbReference type="PANTHER" id="PTHR33755">
    <property type="entry name" value="TOXIN PARE1-RELATED"/>
    <property type="match status" value="1"/>
</dbReference>
<comment type="caution">
    <text evidence="3">The sequence shown here is derived from an EMBL/GenBank/DDBJ whole genome shotgun (WGS) entry which is preliminary data.</text>
</comment>